<keyword evidence="3" id="KW-0732">Signal</keyword>
<keyword evidence="7" id="KW-1185">Reference proteome</keyword>
<dbReference type="SMART" id="SM01360">
    <property type="entry name" value="A2M"/>
    <property type="match status" value="1"/>
</dbReference>
<evidence type="ECO:0000259" key="4">
    <source>
        <dbReference type="SMART" id="SM01359"/>
    </source>
</evidence>
<gene>
    <name evidence="6" type="ORF">IPV69_07895</name>
</gene>
<evidence type="ECO:0000256" key="3">
    <source>
        <dbReference type="SAM" id="SignalP"/>
    </source>
</evidence>
<dbReference type="KEGG" id="hbs:IPV69_07895"/>
<organism evidence="6 7">
    <name type="scientific">Humisphaera borealis</name>
    <dbReference type="NCBI Taxonomy" id="2807512"/>
    <lineage>
        <taxon>Bacteria</taxon>
        <taxon>Pseudomonadati</taxon>
        <taxon>Planctomycetota</taxon>
        <taxon>Phycisphaerae</taxon>
        <taxon>Tepidisphaerales</taxon>
        <taxon>Tepidisphaeraceae</taxon>
        <taxon>Humisphaera</taxon>
    </lineage>
</organism>
<evidence type="ECO:0000256" key="2">
    <source>
        <dbReference type="SAM" id="MobiDB-lite"/>
    </source>
</evidence>
<comment type="similarity">
    <text evidence="1">Belongs to the protease inhibitor I39 (alpha-2-macroglobulin) family. Bacterial alpha-2-macroglobulin subfamily.</text>
</comment>
<dbReference type="SMART" id="SM01419">
    <property type="entry name" value="Thiol-ester_cl"/>
    <property type="match status" value="1"/>
</dbReference>
<dbReference type="InterPro" id="IPR011625">
    <property type="entry name" value="A2M_N_BRD"/>
</dbReference>
<evidence type="ECO:0000256" key="1">
    <source>
        <dbReference type="ARBA" id="ARBA00010556"/>
    </source>
</evidence>
<dbReference type="SUPFAM" id="SSF48239">
    <property type="entry name" value="Terpenoid cyclases/Protein prenyltransferases"/>
    <property type="match status" value="1"/>
</dbReference>
<dbReference type="PANTHER" id="PTHR40094:SF1">
    <property type="entry name" value="UBIQUITIN DOMAIN-CONTAINING PROTEIN"/>
    <property type="match status" value="1"/>
</dbReference>
<accession>A0A7M2X3X3</accession>
<dbReference type="Pfam" id="PF01835">
    <property type="entry name" value="MG2"/>
    <property type="match status" value="1"/>
</dbReference>
<evidence type="ECO:0000313" key="7">
    <source>
        <dbReference type="Proteomes" id="UP000593765"/>
    </source>
</evidence>
<dbReference type="PANTHER" id="PTHR40094">
    <property type="entry name" value="ALPHA-2-MACROGLOBULIN HOMOLOG"/>
    <property type="match status" value="1"/>
</dbReference>
<sequence length="2133" mass="239168">MVRKLSAGLTAVLFLVAAIAVMAADPAPSDMRKQANTAQQKGNFKDALTTYQKLLDDAGADKALVSRDLVNAVQCLQRLGREDEIDKLVEKAIKTHAENWKLLETAAQQYQNLNHQGTIVAGEFYRGYRRSNDGKQVFSFERDRIRALQLMQDAMTRALADNDKKQVAEFFFRFADMLHDRRFGGGSWQMQYASDLSKLPDYDEGYPAYYYGRGNNRGAPVDAEGKPVFHTLPKSWEAATTDGQRWRWCLMQASEFNAEVADRARLVFATFLREQFDVQTMLDGGYSGRRGFSPRPATGVPGVPGADSDDDTRKDETGPFAVSSLTEGETIARLANGIKRFKLPDEFNFLSILKDLGEKAKAPEGESALNLLAQVFEDRQQLTRAAEFWIKSIAKYGKGSNNWKQQRLDQIVNNWGEYDQEGTNPAGTEPTLGYLFRNGKKVTFTAQSLDVIKVLDDVKAYIKTRPAQLAYEKVNINDIGYRIVVENQNQYVQKEVARWDVDLKPRENHRDRRIYTKMPVKDAGAYLVTAKMENGNTTRVVVWVADTAIVKKQLDGGTYLFVADAVTGSPLPKTNVSFFGYQQIWRGNDGKKYEININEFAENTDADGQVVISQEKMQPGFGWLIQANGEKGRHAFIGFTNIWGGSRAYDYEYNMNKAFTVTDRPVYRPEQTVKFKTWIGQAKYDAEGKNAYADKNIAIQVLDPRGEKLIEKTYTTDQFGGFEGEIPLAKGATLGNYAIQIVNYPDIQAYGGNTFRVEEYKKPEFEVKVDAPTEPIMLGEKITATIKANYYFGAPVANAKVKYKVMRSSYRADWYPAGRWDWFYEPGYWWFGHDYHWYKGFGEWGCFAPTPRWFNRSYQQPELVMENEIQISQDGTVKVEIDTAPAKELHGYTDHKYEITAEVVDESRRTIVGTGSVSVARKPFKVYAWVNNGFFQENQVIQAEFSAQTLDNKPVKGKGELKLLSVKYDEKKQPVEKEVQSWQIDTNDEGRATHQLKAAEPGQYRLSYKVTDNKGHQIEGGYVFVVRGPGFDGKDFRFNDIELTPNKKEYAAGDTMQLMVNTERANSTVLLFDRASNGVYLKPKVLRLDGKSTLYETAIGKKEMPNFFVEAVTVGGGNVYIATKEIVVPPESRVTNISVKTSQERYRPGEKAQVTFTLTDAEGKPVVGTAVVSMYDKSVEYISGGSNTPDIRKFFWEWRRHHYPRTESSLGKASGPLHKRNEIALQLIGRFGFMSADLPQSGEELAELEGVETQSLAQREDEGGGFGGGRGGGARLRGAVMDAAPMAAAAPMAPGQAMPMEKASFKGEARRSLDGVERKQAGDKSGGAGPDVAPDIRTNFADTALWATTVNTNDKGEAKVELTMPENLTTWKTKVWSLSQGTRVGQGDTEVTTYKDLIIRLQAPRFFVQKDEVVLSANVHNYLKTTKDVKVELVLQGGTLEGLAVADSVSKSNPGGNGLHYVTTVRIEPNGEKRVDWRVKVLKPGQATVRMLATTDEESDATEQKFPVFIHGMLKTDSFSGAIRPAEQSSSLTFRIPAERLPDQTRVEIRYSPTLAGAMVDALPYLVDFPYGCTEQTLNRFLPTVITQRVLLNMGLDLKDIQQKRTNLNAQEIGDDAKRAVDWKRNNPAGVDAKGNALKERNPVFDIETVQAMTKEGVNRLTNMQNADGGWGWFSGSGEQSWPHTTAQVVHGLQIARDNDVALVPGVLERGIEWLKRYEATQVQYIKNFDRKVSPAKQHADNLDAMVYMVLADANLQNGEMRDFIYRDRNFIAVQCKAMYGLAMHKQGHKDKLDMILQNISQYVVKDGENQSAFLRMPPEGNYWWCWYGNDIEAHSWYLKLLSRTDAKADLPSQLAKYIINNRKHASYWGSTRETGTAIEALAEFIKASGEDSPNLTVTVLVDGVKTKEVKIDKTNLFSFDNKVVLGGPEVKDGEHKVEIRKTGTGPIYYNAYVTNFTLEDPITKAGLEVKVQRKFYKLVSVKKTIKVEGGRGQALDQRVEKFERQELKDGDVLVSGDLVEVEMEIDSKNDYEYLIFEDMKAAGFEPVEVRSGYNGNDLNAYVEFRDERVAFFARTLARGKHSVSYKLRAEIPGKFSALPTKASAMYAPELKANSDEGKLSIVDAPKAVEAPR</sequence>
<feature type="region of interest" description="Disordered" evidence="2">
    <location>
        <begin position="1292"/>
        <end position="1333"/>
    </location>
</feature>
<dbReference type="Proteomes" id="UP000593765">
    <property type="component" value="Chromosome"/>
</dbReference>
<dbReference type="Pfam" id="PF07703">
    <property type="entry name" value="A2M_BRD"/>
    <property type="match status" value="1"/>
</dbReference>
<dbReference type="Pfam" id="PF17791">
    <property type="entry name" value="MG3"/>
    <property type="match status" value="1"/>
</dbReference>
<feature type="domain" description="Alpha-2-macroglobulin" evidence="5">
    <location>
        <begin position="1343"/>
        <end position="1433"/>
    </location>
</feature>
<evidence type="ECO:0000259" key="5">
    <source>
        <dbReference type="SMART" id="SM01360"/>
    </source>
</evidence>
<dbReference type="Gene3D" id="2.60.40.1930">
    <property type="match status" value="1"/>
</dbReference>
<dbReference type="InterPro" id="IPR001599">
    <property type="entry name" value="Macroglobln_a2"/>
</dbReference>
<dbReference type="Gene3D" id="2.20.130.20">
    <property type="match status" value="1"/>
</dbReference>
<dbReference type="InterPro" id="IPR051802">
    <property type="entry name" value="YfhM-like"/>
</dbReference>
<dbReference type="Gene3D" id="2.60.40.10">
    <property type="entry name" value="Immunoglobulins"/>
    <property type="match status" value="1"/>
</dbReference>
<dbReference type="InterPro" id="IPR041555">
    <property type="entry name" value="MG3"/>
</dbReference>
<dbReference type="GO" id="GO:0004866">
    <property type="term" value="F:endopeptidase inhibitor activity"/>
    <property type="evidence" value="ECO:0007669"/>
    <property type="project" value="InterPro"/>
</dbReference>
<dbReference type="InterPro" id="IPR008930">
    <property type="entry name" value="Terpenoid_cyclase/PrenylTrfase"/>
</dbReference>
<reference evidence="6 7" key="1">
    <citation type="submission" date="2020-10" db="EMBL/GenBank/DDBJ databases">
        <title>Wide distribution of Phycisphaera-like planctomycetes from WD2101 soil group in peatlands and genome analysis of the first cultivated representative.</title>
        <authorList>
            <person name="Dedysh S.N."/>
            <person name="Beletsky A.V."/>
            <person name="Ivanova A."/>
            <person name="Kulichevskaya I.S."/>
            <person name="Suzina N.E."/>
            <person name="Philippov D.A."/>
            <person name="Rakitin A.L."/>
            <person name="Mardanov A.V."/>
            <person name="Ravin N.V."/>
        </authorList>
    </citation>
    <scope>NUCLEOTIDE SEQUENCE [LARGE SCALE GENOMIC DNA]</scope>
    <source>
        <strain evidence="6 7">M1803</strain>
    </source>
</reference>
<dbReference type="InterPro" id="IPR011990">
    <property type="entry name" value="TPR-like_helical_dom_sf"/>
</dbReference>
<feature type="domain" description="Alpha-2-macroglobulin bait region" evidence="4">
    <location>
        <begin position="1041"/>
        <end position="1182"/>
    </location>
</feature>
<dbReference type="InterPro" id="IPR041246">
    <property type="entry name" value="Bact_MG10"/>
</dbReference>
<dbReference type="Gene3D" id="1.25.40.10">
    <property type="entry name" value="Tetratricopeptide repeat domain"/>
    <property type="match status" value="1"/>
</dbReference>
<feature type="compositionally biased region" description="Basic and acidic residues" evidence="2">
    <location>
        <begin position="1303"/>
        <end position="1322"/>
    </location>
</feature>
<dbReference type="Pfam" id="PF17973">
    <property type="entry name" value="bMG10"/>
    <property type="match status" value="1"/>
</dbReference>
<dbReference type="Pfam" id="PF00207">
    <property type="entry name" value="A2M"/>
    <property type="match status" value="1"/>
</dbReference>
<name>A0A7M2X3X3_9BACT</name>
<feature type="region of interest" description="Disordered" evidence="2">
    <location>
        <begin position="287"/>
        <end position="319"/>
    </location>
</feature>
<dbReference type="InterPro" id="IPR002890">
    <property type="entry name" value="MG2"/>
</dbReference>
<evidence type="ECO:0000313" key="6">
    <source>
        <dbReference type="EMBL" id="QOV92365.1"/>
    </source>
</evidence>
<dbReference type="EMBL" id="CP063458">
    <property type="protein sequence ID" value="QOV92365.1"/>
    <property type="molecule type" value="Genomic_DNA"/>
</dbReference>
<dbReference type="SMART" id="SM01359">
    <property type="entry name" value="A2M_N_2"/>
    <property type="match status" value="1"/>
</dbReference>
<proteinExistence type="inferred from homology"/>
<dbReference type="InterPro" id="IPR047565">
    <property type="entry name" value="Alpha-macroglob_thiol-ester_cl"/>
</dbReference>
<feature type="chain" id="PRO_5034673334" evidence="3">
    <location>
        <begin position="24"/>
        <end position="2133"/>
    </location>
</feature>
<dbReference type="InterPro" id="IPR013783">
    <property type="entry name" value="Ig-like_fold"/>
</dbReference>
<dbReference type="Gene3D" id="1.50.10.20">
    <property type="match status" value="1"/>
</dbReference>
<dbReference type="SUPFAM" id="SSF48452">
    <property type="entry name" value="TPR-like"/>
    <property type="match status" value="1"/>
</dbReference>
<protein>
    <submittedName>
        <fullName evidence="6">Alpha-2-macroglobulin</fullName>
    </submittedName>
</protein>
<feature type="signal peptide" evidence="3">
    <location>
        <begin position="1"/>
        <end position="23"/>
    </location>
</feature>